<organism evidence="3 4">
    <name type="scientific">Paenibacillus crassostreae</name>
    <dbReference type="NCBI Taxonomy" id="1763538"/>
    <lineage>
        <taxon>Bacteria</taxon>
        <taxon>Bacillati</taxon>
        <taxon>Bacillota</taxon>
        <taxon>Bacilli</taxon>
        <taxon>Bacillales</taxon>
        <taxon>Paenibacillaceae</taxon>
        <taxon>Paenibacillus</taxon>
    </lineage>
</organism>
<dbReference type="CDD" id="cd00198">
    <property type="entry name" value="vWFA"/>
    <property type="match status" value="1"/>
</dbReference>
<feature type="domain" description="VWFA" evidence="2">
    <location>
        <begin position="114"/>
        <end position="290"/>
    </location>
</feature>
<dbReference type="PANTHER" id="PTHR22588:SF3">
    <property type="entry name" value="VWFA DOMAIN-CONTAINING PROTEIN"/>
    <property type="match status" value="1"/>
</dbReference>
<evidence type="ECO:0000259" key="2">
    <source>
        <dbReference type="PROSITE" id="PS50234"/>
    </source>
</evidence>
<dbReference type="STRING" id="1763538.LPB68_10260"/>
<feature type="transmembrane region" description="Helical" evidence="1">
    <location>
        <begin position="82"/>
        <end position="104"/>
    </location>
</feature>
<dbReference type="SUPFAM" id="SSF53300">
    <property type="entry name" value="vWA-like"/>
    <property type="match status" value="1"/>
</dbReference>
<feature type="transmembrane region" description="Helical" evidence="1">
    <location>
        <begin position="368"/>
        <end position="389"/>
    </location>
</feature>
<feature type="transmembrane region" description="Helical" evidence="1">
    <location>
        <begin position="38"/>
        <end position="62"/>
    </location>
</feature>
<dbReference type="OrthoDB" id="6206554at2"/>
<evidence type="ECO:0000313" key="4">
    <source>
        <dbReference type="Proteomes" id="UP000077134"/>
    </source>
</evidence>
<reference evidence="3 4" key="1">
    <citation type="submission" date="2016-02" db="EMBL/GenBank/DDBJ databases">
        <title>Paenibacillus sp. LPB0068, isolated from Crassostrea gigas.</title>
        <authorList>
            <person name="Shin S.-K."/>
            <person name="Yi H."/>
        </authorList>
    </citation>
    <scope>NUCLEOTIDE SEQUENCE [LARGE SCALE GENOMIC DNA]</scope>
    <source>
        <strain evidence="3 4">LPB0068</strain>
    </source>
</reference>
<name>A0A167BWR2_9BACL</name>
<dbReference type="PROSITE" id="PS50234">
    <property type="entry name" value="VWFA"/>
    <property type="match status" value="1"/>
</dbReference>
<keyword evidence="1" id="KW-0812">Transmembrane</keyword>
<dbReference type="Pfam" id="PF00092">
    <property type="entry name" value="VWA"/>
    <property type="match status" value="1"/>
</dbReference>
<dbReference type="Gene3D" id="3.40.50.410">
    <property type="entry name" value="von Willebrand factor, type A domain"/>
    <property type="match status" value="1"/>
</dbReference>
<dbReference type="KEGG" id="pcx:LPB68_10260"/>
<gene>
    <name evidence="3" type="ORF">PNBC_16705</name>
</gene>
<keyword evidence="1" id="KW-0472">Membrane</keyword>
<sequence length="424" mass="46028">MQRKVNMIMLIFSLIGGAIGYVAGEIMLNSLYGDIPRIVIVGLYCGILAFSIGLMCLIAEMVNPRLNGPSWRQRYVSSSWKLLVPATLIMLFAAGLLLELVYGLNIGGAKPVKDIVLVIDNSGSMRETDPDNGRYEAAKSLIGQMNSDKRVAIVEFSDEARLVQPFALVKDTAVKNEIYTTLDTLEAMDGGTNIALALQTSLEHIKEYKEGSRGTMVILLSDGFSEMDMNTALVEYQDLGIVINAVGMSSINSDGSRLLNEIAIRTNGQYIDVDNVDNLSLAFQNIYDRIGDRTLLTERTGPMQDSSYYMILRVISFVLIGTAIGLSLGLVFDNRYLARSFGVGGSVAGLIAGLILESGLSGQSPEDGILRLLACLILAGLMVLFTWVIPIKENGLLQEGRHRPGHAGVITDGSRRKTNSSKGF</sequence>
<dbReference type="RefSeq" id="WP_068660120.1">
    <property type="nucleotide sequence ID" value="NZ_CP017770.1"/>
</dbReference>
<dbReference type="SMART" id="SM00327">
    <property type="entry name" value="VWA"/>
    <property type="match status" value="1"/>
</dbReference>
<accession>A0A167BWR2</accession>
<protein>
    <recommendedName>
        <fullName evidence="2">VWFA domain-containing protein</fullName>
    </recommendedName>
</protein>
<keyword evidence="4" id="KW-1185">Reference proteome</keyword>
<dbReference type="Proteomes" id="UP000077134">
    <property type="component" value="Unassembled WGS sequence"/>
</dbReference>
<dbReference type="InterPro" id="IPR052229">
    <property type="entry name" value="Collagen-VI/PIF"/>
</dbReference>
<feature type="transmembrane region" description="Helical" evidence="1">
    <location>
        <begin position="336"/>
        <end position="356"/>
    </location>
</feature>
<feature type="transmembrane region" description="Helical" evidence="1">
    <location>
        <begin position="308"/>
        <end position="330"/>
    </location>
</feature>
<dbReference type="EMBL" id="LSFN01000035">
    <property type="protein sequence ID" value="OAB72530.1"/>
    <property type="molecule type" value="Genomic_DNA"/>
</dbReference>
<dbReference type="InterPro" id="IPR002035">
    <property type="entry name" value="VWF_A"/>
</dbReference>
<evidence type="ECO:0000313" key="3">
    <source>
        <dbReference type="EMBL" id="OAB72530.1"/>
    </source>
</evidence>
<evidence type="ECO:0000256" key="1">
    <source>
        <dbReference type="SAM" id="Phobius"/>
    </source>
</evidence>
<keyword evidence="1" id="KW-1133">Transmembrane helix</keyword>
<dbReference type="AlphaFoldDB" id="A0A167BWR2"/>
<dbReference type="PANTHER" id="PTHR22588">
    <property type="entry name" value="VWFA DOMAIN-CONTAINING PROTEIN"/>
    <property type="match status" value="1"/>
</dbReference>
<feature type="transmembrane region" description="Helical" evidence="1">
    <location>
        <begin position="6"/>
        <end position="26"/>
    </location>
</feature>
<proteinExistence type="predicted"/>
<comment type="caution">
    <text evidence="3">The sequence shown here is derived from an EMBL/GenBank/DDBJ whole genome shotgun (WGS) entry which is preliminary data.</text>
</comment>
<dbReference type="InterPro" id="IPR036465">
    <property type="entry name" value="vWFA_dom_sf"/>
</dbReference>